<dbReference type="PROSITE" id="PS50979">
    <property type="entry name" value="BC"/>
    <property type="match status" value="1"/>
</dbReference>
<keyword evidence="5" id="KW-0092">Biotin</keyword>
<dbReference type="Pfam" id="PF02786">
    <property type="entry name" value="CPSase_L_D2"/>
    <property type="match status" value="1"/>
</dbReference>
<keyword evidence="3 6" id="KW-0547">Nucleotide-binding</keyword>
<sequence length="645" mass="73405">MKKVLIPNRGEIALRIIKAAHQLGLKTVVTLLPLEKDTLAAQLSDEVHFFQEGSFKDNYLNITLIIELAQQYNADCIHPGYGFLSENHQLAEACKEAGILFIGPSAENLKQMGDKQIARTIAQKANVPLTQSWEGNLQSILSKADTLPFPVLVKAAMGGGGKGMQICHSKDELLLHLPRLSKQAQRYFGDERIYVEQYIEKARHIEVQVLADKHENTVHLFERECSVQRRFQKIIEEAPAFNLPSELKDRLYKDALSICHTINYENAGTVEFIVDEHGNHYFLEMNTRIQVEHCVSEEITGIDLVEWQFKIADNKALTFNQEDLSINGHAIELRICAEDPHNNFQPTPGPIQSLTLPNSKSIRLEIGFDKPMAIHSQFDPMIAKLIVHGSSRNIAIQKAKEANEQLLVRGIKTNASFINSVLGHQRFTEGNVSTRFCEEQLQNLLSTSPPDIEKYSIAYAVYRHIGLKNRFWRQIQNLDFTIAGDVYSAQFKQHGKDLRIELNEQSFTISNISLTKHELMFELNKQTFNFFCFEQEDTIELIHQLKSVVVKANDWLPPYNPREKEEDHSSIDSFLAPIPSQVMKVNVSIGQKVKKGDLLLILEAMKTENHIKAWKDGIIEKVHIQAGEQVKLNQTLLAYQTNIRE</sequence>
<dbReference type="InterPro" id="IPR011053">
    <property type="entry name" value="Single_hybrid_motif"/>
</dbReference>
<evidence type="ECO:0000259" key="8">
    <source>
        <dbReference type="PROSITE" id="PS50975"/>
    </source>
</evidence>
<evidence type="ECO:0000256" key="1">
    <source>
        <dbReference type="ARBA" id="ARBA00001953"/>
    </source>
</evidence>
<feature type="domain" description="Lipoyl-binding" evidence="7">
    <location>
        <begin position="564"/>
        <end position="641"/>
    </location>
</feature>
<dbReference type="InterPro" id="IPR005481">
    <property type="entry name" value="BC-like_N"/>
</dbReference>
<dbReference type="InterPro" id="IPR011054">
    <property type="entry name" value="Rudment_hybrid_motif"/>
</dbReference>
<dbReference type="SUPFAM" id="SSF51230">
    <property type="entry name" value="Single hybrid motif"/>
    <property type="match status" value="1"/>
</dbReference>
<keyword evidence="2" id="KW-0436">Ligase</keyword>
<comment type="caution">
    <text evidence="10">The sequence shown here is derived from an EMBL/GenBank/DDBJ whole genome shotgun (WGS) entry which is preliminary data.</text>
</comment>
<dbReference type="Gene3D" id="3.30.470.20">
    <property type="entry name" value="ATP-grasp fold, B domain"/>
    <property type="match status" value="1"/>
</dbReference>
<dbReference type="PROSITE" id="PS00867">
    <property type="entry name" value="CPSASE_2"/>
    <property type="match status" value="1"/>
</dbReference>
<dbReference type="PROSITE" id="PS50975">
    <property type="entry name" value="ATP_GRASP"/>
    <property type="match status" value="1"/>
</dbReference>
<dbReference type="PROSITE" id="PS00866">
    <property type="entry name" value="CPSASE_1"/>
    <property type="match status" value="1"/>
</dbReference>
<dbReference type="InterPro" id="IPR016185">
    <property type="entry name" value="PreATP-grasp_dom_sf"/>
</dbReference>
<feature type="domain" description="ATP-grasp" evidence="8">
    <location>
        <begin position="119"/>
        <end position="313"/>
    </location>
</feature>
<comment type="cofactor">
    <cofactor evidence="1">
        <name>biotin</name>
        <dbReference type="ChEBI" id="CHEBI:57586"/>
    </cofactor>
</comment>
<dbReference type="Pfam" id="PF00289">
    <property type="entry name" value="Biotin_carb_N"/>
    <property type="match status" value="1"/>
</dbReference>
<dbReference type="PANTHER" id="PTHR18866:SF33">
    <property type="entry name" value="METHYLCROTONOYL-COA CARBOXYLASE SUBUNIT ALPHA, MITOCHONDRIAL-RELATED"/>
    <property type="match status" value="1"/>
</dbReference>
<keyword evidence="11" id="KW-1185">Reference proteome</keyword>
<dbReference type="InterPro" id="IPR011761">
    <property type="entry name" value="ATP-grasp"/>
</dbReference>
<organism evidence="10 11">
    <name type="scientific">Carboxylicivirga marina</name>
    <dbReference type="NCBI Taxonomy" id="2800988"/>
    <lineage>
        <taxon>Bacteria</taxon>
        <taxon>Pseudomonadati</taxon>
        <taxon>Bacteroidota</taxon>
        <taxon>Bacteroidia</taxon>
        <taxon>Marinilabiliales</taxon>
        <taxon>Marinilabiliaceae</taxon>
        <taxon>Carboxylicivirga</taxon>
    </lineage>
</organism>
<evidence type="ECO:0000256" key="4">
    <source>
        <dbReference type="ARBA" id="ARBA00022840"/>
    </source>
</evidence>
<evidence type="ECO:0000256" key="5">
    <source>
        <dbReference type="ARBA" id="ARBA00023267"/>
    </source>
</evidence>
<dbReference type="Gene3D" id="2.40.50.100">
    <property type="match status" value="1"/>
</dbReference>
<dbReference type="Proteomes" id="UP000605676">
    <property type="component" value="Unassembled WGS sequence"/>
</dbReference>
<gene>
    <name evidence="10" type="ORF">JIV24_00295</name>
</gene>
<evidence type="ECO:0000313" key="10">
    <source>
        <dbReference type="EMBL" id="MBK3515757.1"/>
    </source>
</evidence>
<name>A0ABS1HDQ8_9BACT</name>
<proteinExistence type="predicted"/>
<dbReference type="SUPFAM" id="SSF52440">
    <property type="entry name" value="PreATP-grasp domain"/>
    <property type="match status" value="1"/>
</dbReference>
<dbReference type="SMART" id="SM00878">
    <property type="entry name" value="Biotin_carb_C"/>
    <property type="match status" value="1"/>
</dbReference>
<protein>
    <submittedName>
        <fullName evidence="10">Biotin/lipoyl-binding protein</fullName>
    </submittedName>
</protein>
<evidence type="ECO:0000256" key="6">
    <source>
        <dbReference type="PROSITE-ProRule" id="PRU00409"/>
    </source>
</evidence>
<dbReference type="InterPro" id="IPR005482">
    <property type="entry name" value="Biotin_COase_C"/>
</dbReference>
<evidence type="ECO:0000256" key="2">
    <source>
        <dbReference type="ARBA" id="ARBA00022598"/>
    </source>
</evidence>
<dbReference type="PROSITE" id="PS50968">
    <property type="entry name" value="BIOTINYL_LIPOYL"/>
    <property type="match status" value="1"/>
</dbReference>
<accession>A0ABS1HDQ8</accession>
<dbReference type="SUPFAM" id="SSF51246">
    <property type="entry name" value="Rudiment single hybrid motif"/>
    <property type="match status" value="1"/>
</dbReference>
<dbReference type="InterPro" id="IPR005479">
    <property type="entry name" value="CPAse_ATP-bd"/>
</dbReference>
<dbReference type="EMBL" id="JAENRR010000001">
    <property type="protein sequence ID" value="MBK3515757.1"/>
    <property type="molecule type" value="Genomic_DNA"/>
</dbReference>
<evidence type="ECO:0000256" key="3">
    <source>
        <dbReference type="ARBA" id="ARBA00022741"/>
    </source>
</evidence>
<dbReference type="Pfam" id="PF02785">
    <property type="entry name" value="Biotin_carb_C"/>
    <property type="match status" value="1"/>
</dbReference>
<dbReference type="PROSITE" id="PS00188">
    <property type="entry name" value="BIOTIN"/>
    <property type="match status" value="1"/>
</dbReference>
<dbReference type="RefSeq" id="WP_200462988.1">
    <property type="nucleotide sequence ID" value="NZ_JAENRR010000001.1"/>
</dbReference>
<dbReference type="InterPro" id="IPR001882">
    <property type="entry name" value="Biotin_BS"/>
</dbReference>
<dbReference type="InterPro" id="IPR000089">
    <property type="entry name" value="Biotin_lipoyl"/>
</dbReference>
<evidence type="ECO:0000313" key="11">
    <source>
        <dbReference type="Proteomes" id="UP000605676"/>
    </source>
</evidence>
<dbReference type="CDD" id="cd06850">
    <property type="entry name" value="biotinyl_domain"/>
    <property type="match status" value="1"/>
</dbReference>
<dbReference type="Pfam" id="PF00364">
    <property type="entry name" value="Biotin_lipoyl"/>
    <property type="match status" value="1"/>
</dbReference>
<dbReference type="SUPFAM" id="SSF56059">
    <property type="entry name" value="Glutathione synthetase ATP-binding domain-like"/>
    <property type="match status" value="1"/>
</dbReference>
<feature type="domain" description="Biotin carboxylation" evidence="9">
    <location>
        <begin position="1"/>
        <end position="442"/>
    </location>
</feature>
<dbReference type="InterPro" id="IPR050856">
    <property type="entry name" value="Biotin_carboxylase_complex"/>
</dbReference>
<dbReference type="PANTHER" id="PTHR18866">
    <property type="entry name" value="CARBOXYLASE:PYRUVATE/ACETYL-COA/PROPIONYL-COA CARBOXYLASE"/>
    <property type="match status" value="1"/>
</dbReference>
<evidence type="ECO:0000259" key="7">
    <source>
        <dbReference type="PROSITE" id="PS50968"/>
    </source>
</evidence>
<evidence type="ECO:0000259" key="9">
    <source>
        <dbReference type="PROSITE" id="PS50979"/>
    </source>
</evidence>
<keyword evidence="4 6" id="KW-0067">ATP-binding</keyword>
<reference evidence="10 11" key="1">
    <citation type="submission" date="2021-01" db="EMBL/GenBank/DDBJ databases">
        <title>Carboxyliciviraga sp.nov., isolated from coastal sediments.</title>
        <authorList>
            <person name="Lu D."/>
            <person name="Zhang T."/>
        </authorList>
    </citation>
    <scope>NUCLEOTIDE SEQUENCE [LARGE SCALE GENOMIC DNA]</scope>
    <source>
        <strain evidence="10 11">N1Y132</strain>
    </source>
</reference>
<dbReference type="InterPro" id="IPR011764">
    <property type="entry name" value="Biotin_carboxylation_dom"/>
</dbReference>